<reference evidence="7 8" key="1">
    <citation type="journal article" date="2009" name="Stand. Genomic Sci.">
        <title>Complete genome sequence of Stackebrandtia nassauensis type strain (LLR-40K-21).</title>
        <authorList>
            <person name="Munk C."/>
            <person name="Lapidus A."/>
            <person name="Copeland A."/>
            <person name="Jando M."/>
            <person name="Mayilraj S."/>
            <person name="Glavina Del Rio T."/>
            <person name="Nolan M."/>
            <person name="Chen F."/>
            <person name="Lucas S."/>
            <person name="Tice H."/>
            <person name="Cheng J.F."/>
            <person name="Han C."/>
            <person name="Detter J.C."/>
            <person name="Bruce D."/>
            <person name="Goodwin L."/>
            <person name="Chain P."/>
            <person name="Pitluck S."/>
            <person name="Goker M."/>
            <person name="Ovchinikova G."/>
            <person name="Pati A."/>
            <person name="Ivanova N."/>
            <person name="Mavromatis K."/>
            <person name="Chen A."/>
            <person name="Palaniappan K."/>
            <person name="Land M."/>
            <person name="Hauser L."/>
            <person name="Chang Y.J."/>
            <person name="Jeffries C.D."/>
            <person name="Bristow J."/>
            <person name="Eisen J.A."/>
            <person name="Markowitz V."/>
            <person name="Hugenholtz P."/>
            <person name="Kyrpides N.C."/>
            <person name="Klenk H.P."/>
        </authorList>
    </citation>
    <scope>NUCLEOTIDE SEQUENCE [LARGE SCALE GENOMIC DNA]</scope>
    <source>
        <strain evidence="8">DSM 44728 / CIP 108903 / NRRL B-16338 / NBRC 102104 / LLR-40K-21</strain>
    </source>
</reference>
<dbReference type="PANTHER" id="PTHR23530">
    <property type="entry name" value="TRANSPORT PROTEIN-RELATED"/>
    <property type="match status" value="1"/>
</dbReference>
<keyword evidence="3 5" id="KW-1133">Transmembrane helix</keyword>
<dbReference type="STRING" id="446470.Snas_1442"/>
<evidence type="ECO:0000256" key="3">
    <source>
        <dbReference type="ARBA" id="ARBA00022989"/>
    </source>
</evidence>
<dbReference type="AlphaFoldDB" id="D3PV95"/>
<comment type="subcellular location">
    <subcellularLocation>
        <location evidence="1">Cell membrane</location>
        <topology evidence="1">Multi-pass membrane protein</topology>
    </subcellularLocation>
</comment>
<keyword evidence="2 5" id="KW-0812">Transmembrane</keyword>
<feature type="transmembrane region" description="Helical" evidence="5">
    <location>
        <begin position="269"/>
        <end position="288"/>
    </location>
</feature>
<feature type="transmembrane region" description="Helical" evidence="5">
    <location>
        <begin position="365"/>
        <end position="384"/>
    </location>
</feature>
<feature type="transmembrane region" description="Helical" evidence="5">
    <location>
        <begin position="42"/>
        <end position="62"/>
    </location>
</feature>
<dbReference type="GO" id="GO:0005886">
    <property type="term" value="C:plasma membrane"/>
    <property type="evidence" value="ECO:0007669"/>
    <property type="project" value="UniProtKB-SubCell"/>
</dbReference>
<dbReference type="OrthoDB" id="3513479at2"/>
<evidence type="ECO:0000256" key="2">
    <source>
        <dbReference type="ARBA" id="ARBA00022692"/>
    </source>
</evidence>
<evidence type="ECO:0000256" key="1">
    <source>
        <dbReference type="ARBA" id="ARBA00004651"/>
    </source>
</evidence>
<dbReference type="PROSITE" id="PS50850">
    <property type="entry name" value="MFS"/>
    <property type="match status" value="1"/>
</dbReference>
<sequence length="437" mass="44532">MHTLDATALRRRYFLITLLTWLPLGMGAAGLVLLVTERGFDLATVGVLFLVQGLVVSGLELPTGGLADVIGRRGVLIASAVVGLVAMLWTAVATGWWELVLVAVLRGVSRALSSGPAEAWYVDSVHALSPDADIRRGLGLGNTATSIGLAVGTLAGGFIPLAVPLPDDGLVIPLSIPMFIGAALFALLLLVVGFGMPEPARTGARPRLGEVLRGVPATVTGGIRLGLRDRGLLRLLSLAVFAGMALNAVELLTPGRMETLAGSAEAGASVYGVVAMIGFAASGLGSSLSHTLTRLVGGRVRLAAVIGVLVSVLGLVVLFGTGAWSGTVGIVGACAGYAVMYVGIGLRMPVTSELIHRRVASGERATVVSIQSLLLQGGGSLATLGLPVLAAVWSVPGAWLVSGALLAVSALLYRRTRADRAAEDPARLSPAGMTTGA</sequence>
<dbReference type="GO" id="GO:0022857">
    <property type="term" value="F:transmembrane transporter activity"/>
    <property type="evidence" value="ECO:0007669"/>
    <property type="project" value="InterPro"/>
</dbReference>
<organism evidence="7 8">
    <name type="scientific">Stackebrandtia nassauensis (strain DSM 44728 / CIP 108903 / NRRL B-16338 / NBRC 102104 / LLR-40K-21)</name>
    <dbReference type="NCBI Taxonomy" id="446470"/>
    <lineage>
        <taxon>Bacteria</taxon>
        <taxon>Bacillati</taxon>
        <taxon>Actinomycetota</taxon>
        <taxon>Actinomycetes</taxon>
        <taxon>Glycomycetales</taxon>
        <taxon>Glycomycetaceae</taxon>
        <taxon>Stackebrandtia</taxon>
    </lineage>
</organism>
<dbReference type="Gene3D" id="1.20.1250.20">
    <property type="entry name" value="MFS general substrate transporter like domains"/>
    <property type="match status" value="1"/>
</dbReference>
<dbReference type="RefSeq" id="WP_013016719.1">
    <property type="nucleotide sequence ID" value="NC_013947.1"/>
</dbReference>
<feature type="transmembrane region" description="Helical" evidence="5">
    <location>
        <begin position="300"/>
        <end position="320"/>
    </location>
</feature>
<accession>D3PV95</accession>
<dbReference type="SUPFAM" id="SSF103473">
    <property type="entry name" value="MFS general substrate transporter"/>
    <property type="match status" value="1"/>
</dbReference>
<keyword evidence="8" id="KW-1185">Reference proteome</keyword>
<dbReference type="PANTHER" id="PTHR23530:SF1">
    <property type="entry name" value="PERMEASE, MAJOR FACILITATOR SUPERFAMILY-RELATED"/>
    <property type="match status" value="1"/>
</dbReference>
<gene>
    <name evidence="7" type="ordered locus">Snas_1442</name>
</gene>
<dbReference type="InterPro" id="IPR005829">
    <property type="entry name" value="Sugar_transporter_CS"/>
</dbReference>
<dbReference type="KEGG" id="sna:Snas_1442"/>
<evidence type="ECO:0000313" key="7">
    <source>
        <dbReference type="EMBL" id="ADD41148.1"/>
    </source>
</evidence>
<dbReference type="Proteomes" id="UP000000844">
    <property type="component" value="Chromosome"/>
</dbReference>
<evidence type="ECO:0000313" key="8">
    <source>
        <dbReference type="Proteomes" id="UP000000844"/>
    </source>
</evidence>
<dbReference type="eggNOG" id="COG2223">
    <property type="taxonomic scope" value="Bacteria"/>
</dbReference>
<feature type="transmembrane region" description="Helical" evidence="5">
    <location>
        <begin position="170"/>
        <end position="195"/>
    </location>
</feature>
<proteinExistence type="predicted"/>
<dbReference type="InterPro" id="IPR020846">
    <property type="entry name" value="MFS_dom"/>
</dbReference>
<evidence type="ECO:0000256" key="5">
    <source>
        <dbReference type="SAM" id="Phobius"/>
    </source>
</evidence>
<evidence type="ECO:0000256" key="4">
    <source>
        <dbReference type="ARBA" id="ARBA00023136"/>
    </source>
</evidence>
<feature type="transmembrane region" description="Helical" evidence="5">
    <location>
        <begin position="326"/>
        <end position="344"/>
    </location>
</feature>
<protein>
    <submittedName>
        <fullName evidence="7">Major facilitator superfamily MFS_1</fullName>
    </submittedName>
</protein>
<feature type="transmembrane region" description="Helical" evidence="5">
    <location>
        <begin position="12"/>
        <end position="36"/>
    </location>
</feature>
<feature type="transmembrane region" description="Helical" evidence="5">
    <location>
        <begin position="232"/>
        <end position="249"/>
    </location>
</feature>
<evidence type="ECO:0000259" key="6">
    <source>
        <dbReference type="PROSITE" id="PS50850"/>
    </source>
</evidence>
<dbReference type="HOGENOM" id="CLU_046685_5_0_11"/>
<feature type="domain" description="Major facilitator superfamily (MFS) profile" evidence="6">
    <location>
        <begin position="1"/>
        <end position="421"/>
    </location>
</feature>
<name>D3PV95_STANL</name>
<dbReference type="Pfam" id="PF07690">
    <property type="entry name" value="MFS_1"/>
    <property type="match status" value="1"/>
</dbReference>
<dbReference type="PROSITE" id="PS00216">
    <property type="entry name" value="SUGAR_TRANSPORT_1"/>
    <property type="match status" value="1"/>
</dbReference>
<dbReference type="InterPro" id="IPR036259">
    <property type="entry name" value="MFS_trans_sf"/>
</dbReference>
<dbReference type="InterPro" id="IPR011701">
    <property type="entry name" value="MFS"/>
</dbReference>
<dbReference type="InterPro" id="IPR053160">
    <property type="entry name" value="MFS_DHA3_Transporter"/>
</dbReference>
<feature type="transmembrane region" description="Helical" evidence="5">
    <location>
        <begin position="74"/>
        <end position="97"/>
    </location>
</feature>
<feature type="transmembrane region" description="Helical" evidence="5">
    <location>
        <begin position="390"/>
        <end position="413"/>
    </location>
</feature>
<keyword evidence="4 5" id="KW-0472">Membrane</keyword>
<dbReference type="EMBL" id="CP001778">
    <property type="protein sequence ID" value="ADD41148.1"/>
    <property type="molecule type" value="Genomic_DNA"/>
</dbReference>